<reference evidence="7 8" key="1">
    <citation type="submission" date="2015-03" db="EMBL/GenBank/DDBJ databases">
        <title>Genomic characterization of Dehalococcoides mccartyi strain 11a5, an unusal plasmid-containing chloroethene dechlorinator.</title>
        <authorList>
            <person name="Zhao S."/>
            <person name="Ding C."/>
            <person name="He J."/>
        </authorList>
    </citation>
    <scope>NUCLEOTIDE SEQUENCE [LARGE SCALE GENOMIC DNA]</scope>
    <source>
        <strain evidence="7 8">11a5</strain>
    </source>
</reference>
<comment type="similarity">
    <text evidence="2">Belongs to the bacterial solute-binding protein 5 family.</text>
</comment>
<comment type="subcellular location">
    <subcellularLocation>
        <location evidence="1">Cell envelope</location>
    </subcellularLocation>
</comment>
<dbReference type="AlphaFoldDB" id="A0A142VC07"/>
<dbReference type="PROSITE" id="PS51257">
    <property type="entry name" value="PROKAR_LIPOPROTEIN"/>
    <property type="match status" value="1"/>
</dbReference>
<name>A0A142VC07_9CHLR</name>
<dbReference type="Gene3D" id="3.10.105.10">
    <property type="entry name" value="Dipeptide-binding Protein, Domain 3"/>
    <property type="match status" value="1"/>
</dbReference>
<dbReference type="Pfam" id="PF00496">
    <property type="entry name" value="SBP_bac_5"/>
    <property type="match status" value="1"/>
</dbReference>
<dbReference type="GO" id="GO:0015833">
    <property type="term" value="P:peptide transport"/>
    <property type="evidence" value="ECO:0007669"/>
    <property type="project" value="TreeGrafter"/>
</dbReference>
<gene>
    <name evidence="7" type="ORF">Dm11a5_1315</name>
</gene>
<evidence type="ECO:0000256" key="5">
    <source>
        <dbReference type="SAM" id="SignalP"/>
    </source>
</evidence>
<dbReference type="GO" id="GO:0043190">
    <property type="term" value="C:ATP-binding cassette (ABC) transporter complex"/>
    <property type="evidence" value="ECO:0007669"/>
    <property type="project" value="InterPro"/>
</dbReference>
<dbReference type="PANTHER" id="PTHR30290">
    <property type="entry name" value="PERIPLASMIC BINDING COMPONENT OF ABC TRANSPORTER"/>
    <property type="match status" value="1"/>
</dbReference>
<proteinExistence type="inferred from homology"/>
<dbReference type="PATRIC" id="fig|61435.8.peg.1309"/>
<dbReference type="InterPro" id="IPR039424">
    <property type="entry name" value="SBP_5"/>
</dbReference>
<evidence type="ECO:0000256" key="1">
    <source>
        <dbReference type="ARBA" id="ARBA00004196"/>
    </source>
</evidence>
<dbReference type="EMBL" id="CP011127">
    <property type="protein sequence ID" value="AMU87141.1"/>
    <property type="molecule type" value="Genomic_DNA"/>
</dbReference>
<evidence type="ECO:0000256" key="2">
    <source>
        <dbReference type="ARBA" id="ARBA00005695"/>
    </source>
</evidence>
<feature type="domain" description="Solute-binding protein family 5" evidence="6">
    <location>
        <begin position="84"/>
        <end position="440"/>
    </location>
</feature>
<dbReference type="InterPro" id="IPR000914">
    <property type="entry name" value="SBP_5_dom"/>
</dbReference>
<dbReference type="PIRSF" id="PIRSF002741">
    <property type="entry name" value="MppA"/>
    <property type="match status" value="1"/>
</dbReference>
<dbReference type="CDD" id="cd00995">
    <property type="entry name" value="PBP2_NikA_DppA_OppA_like"/>
    <property type="match status" value="1"/>
</dbReference>
<evidence type="ECO:0000256" key="3">
    <source>
        <dbReference type="ARBA" id="ARBA00022448"/>
    </source>
</evidence>
<organism evidence="7 8">
    <name type="scientific">Dehalococcoides mccartyi</name>
    <dbReference type="NCBI Taxonomy" id="61435"/>
    <lineage>
        <taxon>Bacteria</taxon>
        <taxon>Bacillati</taxon>
        <taxon>Chloroflexota</taxon>
        <taxon>Dehalococcoidia</taxon>
        <taxon>Dehalococcoidales</taxon>
        <taxon>Dehalococcoidaceae</taxon>
        <taxon>Dehalococcoides</taxon>
    </lineage>
</organism>
<evidence type="ECO:0000313" key="7">
    <source>
        <dbReference type="EMBL" id="AMU87141.1"/>
    </source>
</evidence>
<feature type="signal peptide" evidence="5">
    <location>
        <begin position="1"/>
        <end position="26"/>
    </location>
</feature>
<dbReference type="GO" id="GO:1904680">
    <property type="term" value="F:peptide transmembrane transporter activity"/>
    <property type="evidence" value="ECO:0007669"/>
    <property type="project" value="TreeGrafter"/>
</dbReference>
<dbReference type="PANTHER" id="PTHR30290:SF10">
    <property type="entry name" value="PERIPLASMIC OLIGOPEPTIDE-BINDING PROTEIN-RELATED"/>
    <property type="match status" value="1"/>
</dbReference>
<dbReference type="GO" id="GO:0042597">
    <property type="term" value="C:periplasmic space"/>
    <property type="evidence" value="ECO:0007669"/>
    <property type="project" value="UniProtKB-ARBA"/>
</dbReference>
<dbReference type="OrthoDB" id="9796817at2"/>
<dbReference type="SUPFAM" id="SSF53850">
    <property type="entry name" value="Periplasmic binding protein-like II"/>
    <property type="match status" value="1"/>
</dbReference>
<dbReference type="Proteomes" id="UP000076394">
    <property type="component" value="Chromosome"/>
</dbReference>
<dbReference type="Gene3D" id="3.40.190.10">
    <property type="entry name" value="Periplasmic binding protein-like II"/>
    <property type="match status" value="1"/>
</dbReference>
<evidence type="ECO:0000256" key="4">
    <source>
        <dbReference type="ARBA" id="ARBA00022729"/>
    </source>
</evidence>
<protein>
    <submittedName>
        <fullName evidence="7">Peptide/nickel transport system substrate-binding protein AppA</fullName>
    </submittedName>
</protein>
<evidence type="ECO:0000313" key="8">
    <source>
        <dbReference type="Proteomes" id="UP000076394"/>
    </source>
</evidence>
<feature type="chain" id="PRO_5007502150" evidence="5">
    <location>
        <begin position="27"/>
        <end position="543"/>
    </location>
</feature>
<dbReference type="InterPro" id="IPR030678">
    <property type="entry name" value="Peptide/Ni-bd"/>
</dbReference>
<keyword evidence="3" id="KW-0813">Transport</keyword>
<evidence type="ECO:0000259" key="6">
    <source>
        <dbReference type="Pfam" id="PF00496"/>
    </source>
</evidence>
<accession>A0A142VC07</accession>
<sequence>MIKNWKKFKKVWLIGLAAVISLSLFAGCEQTTPNADDTATAVTLKVGSTKPFKTTNCFSDYWYGVLTNLTTHDSLIRLGDDMSIKPWLAKSWIVSDDAKTFVFTIVDNAYWHDGTKLTAEDVAFSVEYYRDYIASASWMKDVIADVSFSGDTVTLSLSRPYGNLLTEFMTYSIVPKHIWQDVTDPLKYNQTDMTVGSGPFVFESFDLSSGKFIFKANEDYFQGKPTIDRLEVDIYQNMDALVLSLAKGDIDTWWDYSGTFPYTSIPALIKSGKVDFETSTYLGVPSALGFNLEDGPASDINVRKAIAAAINYQQIIEYFYAGYGSVPTTGFVPPTHPNFNADLPSLAYNPAEANALLDAAGLLDTDGDGIREDSSGQNISLRLLARSDQSTNMRLAEILRDALSEIGLGVEIRALDLSAWASVKDALDYDMVLFGATPWGTLMHAGHGSGYFDSRRTGQGVLHNLDAAEYLAACDARLATADPAQQAVLDLRIQELTAEYLPGIALAWTESVYPYRQGWSGWVIDSIYGGVFNGFSFLSVQSP</sequence>
<dbReference type="GO" id="GO:0030313">
    <property type="term" value="C:cell envelope"/>
    <property type="evidence" value="ECO:0007669"/>
    <property type="project" value="UniProtKB-SubCell"/>
</dbReference>
<dbReference type="RefSeq" id="WP_034376147.1">
    <property type="nucleotide sequence ID" value="NZ_AP024514.1"/>
</dbReference>
<keyword evidence="4 5" id="KW-0732">Signal</keyword>